<gene>
    <name evidence="1" type="ORF">UFOVP218_29</name>
</gene>
<organism evidence="1">
    <name type="scientific">uncultured Caudovirales phage</name>
    <dbReference type="NCBI Taxonomy" id="2100421"/>
    <lineage>
        <taxon>Viruses</taxon>
        <taxon>Duplodnaviria</taxon>
        <taxon>Heunggongvirae</taxon>
        <taxon>Uroviricota</taxon>
        <taxon>Caudoviricetes</taxon>
        <taxon>Peduoviridae</taxon>
        <taxon>Maltschvirus</taxon>
        <taxon>Maltschvirus maltsch</taxon>
    </lineage>
</organism>
<proteinExistence type="predicted"/>
<sequence>MSAQEISLKSLLVPSKTVDVEYPGMPGFVVSLSFISRETLINLRKKSTKTTFKNRQTSDDFNEELFLELYADAAIKDWTGLKFKYVNLLVPVDVSKYDPEDNLGFTKDNALMLMKNSTDFDQFITEQVSDLGNFSKSNSQK</sequence>
<name>A0A6J7WPD5_9CAUD</name>
<evidence type="ECO:0000313" key="1">
    <source>
        <dbReference type="EMBL" id="CAB5218555.1"/>
    </source>
</evidence>
<protein>
    <submittedName>
        <fullName evidence="1">Uncharacterized protein</fullName>
    </submittedName>
</protein>
<dbReference type="EMBL" id="LR798261">
    <property type="protein sequence ID" value="CAB5218555.1"/>
    <property type="molecule type" value="Genomic_DNA"/>
</dbReference>
<accession>A0A6J7WPD5</accession>
<reference evidence="1" key="1">
    <citation type="submission" date="2020-05" db="EMBL/GenBank/DDBJ databases">
        <authorList>
            <person name="Chiriac C."/>
            <person name="Salcher M."/>
            <person name="Ghai R."/>
            <person name="Kavagutti S V."/>
        </authorList>
    </citation>
    <scope>NUCLEOTIDE SEQUENCE</scope>
</reference>